<dbReference type="SUPFAM" id="SSF51735">
    <property type="entry name" value="NAD(P)-binding Rossmann-fold domains"/>
    <property type="match status" value="1"/>
</dbReference>
<dbReference type="PANTHER" id="PTHR43976">
    <property type="entry name" value="SHORT CHAIN DEHYDROGENASE"/>
    <property type="match status" value="1"/>
</dbReference>
<name>E8RR66_ASTEC</name>
<organism evidence="3 4">
    <name type="scientific">Asticcacaulis excentricus (strain ATCC 15261 / DSM 4724 / KCTC 12464 / NCIMB 9791 / VKM B-1370 / CB 48)</name>
    <dbReference type="NCBI Taxonomy" id="573065"/>
    <lineage>
        <taxon>Bacteria</taxon>
        <taxon>Pseudomonadati</taxon>
        <taxon>Pseudomonadota</taxon>
        <taxon>Alphaproteobacteria</taxon>
        <taxon>Caulobacterales</taxon>
        <taxon>Caulobacteraceae</taxon>
        <taxon>Asticcacaulis</taxon>
    </lineage>
</organism>
<gene>
    <name evidence="3" type="ordered locus">Astex_1718</name>
</gene>
<evidence type="ECO:0000313" key="4">
    <source>
        <dbReference type="Proteomes" id="UP000001492"/>
    </source>
</evidence>
<dbReference type="AlphaFoldDB" id="E8RR66"/>
<evidence type="ECO:0000313" key="3">
    <source>
        <dbReference type="EMBL" id="ADU13384.1"/>
    </source>
</evidence>
<evidence type="ECO:0000256" key="1">
    <source>
        <dbReference type="ARBA" id="ARBA00006484"/>
    </source>
</evidence>
<keyword evidence="4" id="KW-1185">Reference proteome</keyword>
<dbReference type="PRINTS" id="PR00081">
    <property type="entry name" value="GDHRDH"/>
</dbReference>
<dbReference type="eggNOG" id="COG1028">
    <property type="taxonomic scope" value="Bacteria"/>
</dbReference>
<comment type="similarity">
    <text evidence="1">Belongs to the short-chain dehydrogenases/reductases (SDR) family.</text>
</comment>
<dbReference type="Pfam" id="PF00106">
    <property type="entry name" value="adh_short"/>
    <property type="match status" value="1"/>
</dbReference>
<protein>
    <submittedName>
        <fullName evidence="3">Short-chain dehydrogenase/reductase SDR</fullName>
    </submittedName>
</protein>
<dbReference type="GO" id="GO:0016491">
    <property type="term" value="F:oxidoreductase activity"/>
    <property type="evidence" value="ECO:0007669"/>
    <property type="project" value="UniProtKB-KW"/>
</dbReference>
<keyword evidence="2" id="KW-0560">Oxidoreductase</keyword>
<dbReference type="STRING" id="573065.Astex_1718"/>
<dbReference type="InterPro" id="IPR002347">
    <property type="entry name" value="SDR_fam"/>
</dbReference>
<proteinExistence type="inferred from homology"/>
<dbReference type="InterPro" id="IPR036291">
    <property type="entry name" value="NAD(P)-bd_dom_sf"/>
</dbReference>
<dbReference type="InterPro" id="IPR051911">
    <property type="entry name" value="SDR_oxidoreductase"/>
</dbReference>
<reference evidence="4" key="1">
    <citation type="submission" date="2010-12" db="EMBL/GenBank/DDBJ databases">
        <title>Complete sequence of chromosome 1 of Asticcacaulis excentricus CB 48.</title>
        <authorList>
            <consortium name="US DOE Joint Genome Institute"/>
            <person name="Lucas S."/>
            <person name="Copeland A."/>
            <person name="Lapidus A."/>
            <person name="Cheng J.-F."/>
            <person name="Bruce D."/>
            <person name="Goodwin L."/>
            <person name="Pitluck S."/>
            <person name="Teshima H."/>
            <person name="Davenport K."/>
            <person name="Detter J.C."/>
            <person name="Han C."/>
            <person name="Tapia R."/>
            <person name="Land M."/>
            <person name="Hauser L."/>
            <person name="Jeffries C."/>
            <person name="Kyrpides N."/>
            <person name="Ivanova N."/>
            <person name="Ovchinnikova G."/>
            <person name="Brun Y.V."/>
            <person name="Woyke T."/>
        </authorList>
    </citation>
    <scope>NUCLEOTIDE SEQUENCE [LARGE SCALE GENOMIC DNA]</scope>
    <source>
        <strain evidence="4">ATCC 15261 / DSM 4724 / KCTC 12464 / NCIMB 9791 / VKM B-1370 / CB 48</strain>
    </source>
</reference>
<dbReference type="KEGG" id="aex:Astex_1718"/>
<accession>E8RR66</accession>
<evidence type="ECO:0000256" key="2">
    <source>
        <dbReference type="ARBA" id="ARBA00023002"/>
    </source>
</evidence>
<dbReference type="RefSeq" id="WP_013479214.1">
    <property type="nucleotide sequence ID" value="NC_014816.1"/>
</dbReference>
<dbReference type="PANTHER" id="PTHR43976:SF16">
    <property type="entry name" value="SHORT-CHAIN DEHYDROGENASE_REDUCTASE FAMILY PROTEIN"/>
    <property type="match status" value="1"/>
</dbReference>
<dbReference type="Gene3D" id="3.40.50.720">
    <property type="entry name" value="NAD(P)-binding Rossmann-like Domain"/>
    <property type="match status" value="1"/>
</dbReference>
<sequence>MSDDVLNAGEVSEESESHRVWFIAGASHGLGRELVRAALERGDFVVATGRRPETFATGFEDYAHALVALAMDSDDAHEVRVAVDTAIRCFGHIDILVNNACASLIGAVEEASDLEVRRLFETNLFGVLNVMREVLPYMRERRRGHVVTLASGYPEQAAGFGLTHAVRGAVIGLSESLTQELKPLGIQVTTVDPGMLGGPEARFIARQVIADYDTRLGPARLWQEELDEMIMAGRAQAVLRAMDLPEAPGHLVLGARAYERALRRLSALQAELSAWRNLSLYQSEAA</sequence>
<dbReference type="HOGENOM" id="CLU_010194_2_9_5"/>
<dbReference type="Proteomes" id="UP000001492">
    <property type="component" value="Chromosome 1"/>
</dbReference>
<dbReference type="EMBL" id="CP002395">
    <property type="protein sequence ID" value="ADU13384.1"/>
    <property type="molecule type" value="Genomic_DNA"/>
</dbReference>